<evidence type="ECO:0000256" key="1">
    <source>
        <dbReference type="ARBA" id="ARBA00000971"/>
    </source>
</evidence>
<dbReference type="EC" id="5.2.1.8" evidence="2 5"/>
<evidence type="ECO:0000256" key="2">
    <source>
        <dbReference type="ARBA" id="ARBA00013194"/>
    </source>
</evidence>
<proteinExistence type="predicted"/>
<dbReference type="GO" id="GO:0003755">
    <property type="term" value="F:peptidyl-prolyl cis-trans isomerase activity"/>
    <property type="evidence" value="ECO:0007669"/>
    <property type="project" value="UniProtKB-KW"/>
</dbReference>
<dbReference type="Gene3D" id="3.10.50.40">
    <property type="match status" value="1"/>
</dbReference>
<dbReference type="EMBL" id="HBEV01000086">
    <property type="protein sequence ID" value="CAD8575156.1"/>
    <property type="molecule type" value="Transcribed_RNA"/>
</dbReference>
<reference evidence="7" key="1">
    <citation type="submission" date="2021-01" db="EMBL/GenBank/DDBJ databases">
        <authorList>
            <person name="Corre E."/>
            <person name="Pelletier E."/>
            <person name="Niang G."/>
            <person name="Scheremetjew M."/>
            <person name="Finn R."/>
            <person name="Kale V."/>
            <person name="Holt S."/>
            <person name="Cochrane G."/>
            <person name="Meng A."/>
            <person name="Brown T."/>
            <person name="Cohen L."/>
        </authorList>
    </citation>
    <scope>NUCLEOTIDE SEQUENCE</scope>
    <source>
        <strain evidence="7">CCMP494</strain>
    </source>
</reference>
<dbReference type="InterPro" id="IPR050689">
    <property type="entry name" value="FKBP-type_PPIase"/>
</dbReference>
<evidence type="ECO:0000256" key="3">
    <source>
        <dbReference type="ARBA" id="ARBA00023110"/>
    </source>
</evidence>
<dbReference type="GO" id="GO:0005737">
    <property type="term" value="C:cytoplasm"/>
    <property type="evidence" value="ECO:0007669"/>
    <property type="project" value="TreeGrafter"/>
</dbReference>
<feature type="domain" description="PPIase FKBP-type" evidence="6">
    <location>
        <begin position="58"/>
        <end position="149"/>
    </location>
</feature>
<evidence type="ECO:0000256" key="4">
    <source>
        <dbReference type="ARBA" id="ARBA00023235"/>
    </source>
</evidence>
<dbReference type="PANTHER" id="PTHR10516">
    <property type="entry name" value="PEPTIDYL-PROLYL CIS-TRANS ISOMERASE"/>
    <property type="match status" value="1"/>
</dbReference>
<accession>A0A7S0KA87</accession>
<sequence length="155" mass="16291">MAHALASARVLRLCARPVVPKRAQTRRFAVRADMEPIPGYATTKQTITAGSGPVVAKGDTVTVHATGIVEEGDKKFWSTKDPGQKPFTYQAGVGAVITGWDQGCLGMNVGETRKLKIPAKEGYGAGGFPAWGIPPGGTLLFEIEVLSIKGKGGEL</sequence>
<comment type="catalytic activity">
    <reaction evidence="1 5">
        <text>[protein]-peptidylproline (omega=180) = [protein]-peptidylproline (omega=0)</text>
        <dbReference type="Rhea" id="RHEA:16237"/>
        <dbReference type="Rhea" id="RHEA-COMP:10747"/>
        <dbReference type="Rhea" id="RHEA-COMP:10748"/>
        <dbReference type="ChEBI" id="CHEBI:83833"/>
        <dbReference type="ChEBI" id="CHEBI:83834"/>
        <dbReference type="EC" id="5.2.1.8"/>
    </reaction>
</comment>
<dbReference type="PROSITE" id="PS50059">
    <property type="entry name" value="FKBP_PPIASE"/>
    <property type="match status" value="1"/>
</dbReference>
<evidence type="ECO:0000313" key="7">
    <source>
        <dbReference type="EMBL" id="CAD8575156.1"/>
    </source>
</evidence>
<evidence type="ECO:0000259" key="6">
    <source>
        <dbReference type="PROSITE" id="PS50059"/>
    </source>
</evidence>
<name>A0A7S0KA87_MICPS</name>
<dbReference type="InterPro" id="IPR001179">
    <property type="entry name" value="PPIase_FKBP_dom"/>
</dbReference>
<organism evidence="7">
    <name type="scientific">Micromonas pusilla</name>
    <name type="common">Picoplanktonic green alga</name>
    <name type="synonym">Chromulina pusilla</name>
    <dbReference type="NCBI Taxonomy" id="38833"/>
    <lineage>
        <taxon>Eukaryota</taxon>
        <taxon>Viridiplantae</taxon>
        <taxon>Chlorophyta</taxon>
        <taxon>Mamiellophyceae</taxon>
        <taxon>Mamiellales</taxon>
        <taxon>Mamiellaceae</taxon>
        <taxon>Micromonas</taxon>
    </lineage>
</organism>
<dbReference type="InterPro" id="IPR046357">
    <property type="entry name" value="PPIase_dom_sf"/>
</dbReference>
<evidence type="ECO:0000256" key="5">
    <source>
        <dbReference type="PROSITE-ProRule" id="PRU00277"/>
    </source>
</evidence>
<dbReference type="SUPFAM" id="SSF54534">
    <property type="entry name" value="FKBP-like"/>
    <property type="match status" value="1"/>
</dbReference>
<keyword evidence="4 5" id="KW-0413">Isomerase</keyword>
<dbReference type="Pfam" id="PF00254">
    <property type="entry name" value="FKBP_C"/>
    <property type="match status" value="1"/>
</dbReference>
<keyword evidence="3 5" id="KW-0697">Rotamase</keyword>
<gene>
    <name evidence="7" type="ORF">MSP1404_LOCUS68</name>
</gene>
<dbReference type="AlphaFoldDB" id="A0A7S0KA87"/>
<dbReference type="PANTHER" id="PTHR10516:SF443">
    <property type="entry name" value="FK506-BINDING PROTEIN 59-RELATED"/>
    <property type="match status" value="1"/>
</dbReference>
<protein>
    <recommendedName>
        <fullName evidence="2 5">peptidylprolyl isomerase</fullName>
        <ecNumber evidence="2 5">5.2.1.8</ecNumber>
    </recommendedName>
</protein>